<evidence type="ECO:0000256" key="1">
    <source>
        <dbReference type="ARBA" id="ARBA00022723"/>
    </source>
</evidence>
<evidence type="ECO:0000313" key="6">
    <source>
        <dbReference type="EMBL" id="WLS97812.1"/>
    </source>
</evidence>
<dbReference type="Proteomes" id="UP001229773">
    <property type="component" value="Chromosome"/>
</dbReference>
<feature type="signal peptide" evidence="4">
    <location>
        <begin position="1"/>
        <end position="38"/>
    </location>
</feature>
<dbReference type="InterPro" id="IPR036465">
    <property type="entry name" value="vWFA_dom_sf"/>
</dbReference>
<dbReference type="SUPFAM" id="SSF53300">
    <property type="entry name" value="vWA-like"/>
    <property type="match status" value="1"/>
</dbReference>
<proteinExistence type="predicted"/>
<name>A0ABD7Z183_9NEIS</name>
<feature type="domain" description="PilY1 beta-propeller" evidence="5">
    <location>
        <begin position="596"/>
        <end position="963"/>
    </location>
</feature>
<evidence type="ECO:0000256" key="4">
    <source>
        <dbReference type="SAM" id="SignalP"/>
    </source>
</evidence>
<dbReference type="GO" id="GO:0046872">
    <property type="term" value="F:metal ion binding"/>
    <property type="evidence" value="ECO:0007669"/>
    <property type="project" value="UniProtKB-KW"/>
</dbReference>
<dbReference type="Pfam" id="PF05567">
    <property type="entry name" value="T4P_PilY1"/>
    <property type="match status" value="1"/>
</dbReference>
<feature type="compositionally biased region" description="Basic residues" evidence="3">
    <location>
        <begin position="1094"/>
        <end position="1106"/>
    </location>
</feature>
<dbReference type="EMBL" id="CP132375">
    <property type="protein sequence ID" value="WLS97812.1"/>
    <property type="molecule type" value="Genomic_DNA"/>
</dbReference>
<evidence type="ECO:0000313" key="7">
    <source>
        <dbReference type="Proteomes" id="UP001229773"/>
    </source>
</evidence>
<sequence length="1142" mass="127406">MNTAIKNNRKPRFPKGKKVLVSAVTGALGILMAPYTYATANSFADTPLRLQQKSITQEAYNVKPNIALFIDDSGSMLKGLVNDPTRKPARKRYFYKCIQGRASDLWDGRPGWKLNLTFDQKEALLAKNEGWKCKRYKRIDAAKEILNTIVTDNRDKMYFALRPLCSETNQWNNSFHDTSNPSEFKTMIEKINKLDAPCGTPTTQQFPVVARNLVMNQLKYRCQRSYIILLSDGLATADYSTSDKNFTNKPNEDLDEFFDKNFATSAERDTFFRKRDAPQMIDRLGFYTDKLADPKAHTDTGKPDGIPVGFGPYIYSKNYYSGSGGTVTPGISKYLRTTDDAGKPWNSIDNITKKPFYQIAETYTIGFALANIDPDDKIKDDDRDDRAYFYLENGATPKGLHPKGNFFNANSRDEIIAAFKTIFDKINKEVKTDVINVTTNAPSMGISSSSTNDLGITAKIETGNWSSQICLHDLTNKNSKDKGQTVDKNDCKVQPSFTNRKLLINNGKTTYLYSNLTPDQGLDNNSFEISTNADKNKKEWLDGLLTWLSRAKDDDKIKQDGFVLGYRKRPDNARNMGDIIDNTIVTAGGVEFNKQKYLVTSANDGMVYVFRAADNSNHPYDLKFNYMPMSIERDSSDGSDIVGHYYKDMLDNDYGKDSKHPHRYLLNGGIVVRETSDRDDKPGVNQIFMVSTMGQAGRGAFAINIGGQDIVTGNNIAADNIGSAGWYNNVSLFQTPSGANNQFGYTIGKPAIARIRVNRDTDASDTTITDHLRQTAIISNGYNSKDSNDESALYIYDALGVDVGIDSYQQTGDQKGTLIKKMIASKDGGGLSSPTAVDINSDGITDLAYAGDYKGNLYRFDFRSPDPNKWTVKKIFSANAPITIAPAVYRAAENLKDPLAKNKLVIVFGTGSDIYQSDRDSLQQQTMYGIYDNYNEQTNMLINKSSLVQQVMTYKDDYSYLTNKPFSSEKDKGWYFNLNKDGERVTESVQKLITTGIVMTRSYSVSQNGKLNDPCEDSTMVEKTNLVSRLTQFNALTGGALTENDAHIVVNSDFSLANSSKMDEATGMMVSNTNDGFVDALDAGGSGKEEDPKKRRQPNNCFRKKPIGMDNEGNKFEIEGVVMCPVSINRLSWREIKTGYLS</sequence>
<keyword evidence="1" id="KW-0479">Metal-binding</keyword>
<evidence type="ECO:0000259" key="5">
    <source>
        <dbReference type="Pfam" id="PF05567"/>
    </source>
</evidence>
<dbReference type="AlphaFoldDB" id="A0ABD7Z183"/>
<dbReference type="GeneID" id="32537579"/>
<dbReference type="Gene3D" id="3.40.50.410">
    <property type="entry name" value="von Willebrand factor, type A domain"/>
    <property type="match status" value="1"/>
</dbReference>
<feature type="chain" id="PRO_5044849012" evidence="4">
    <location>
        <begin position="39"/>
        <end position="1142"/>
    </location>
</feature>
<protein>
    <submittedName>
        <fullName evidence="6">PilC/PilY family type IV pilus protein</fullName>
    </submittedName>
</protein>
<keyword evidence="4" id="KW-0732">Signal</keyword>
<evidence type="ECO:0000256" key="2">
    <source>
        <dbReference type="ARBA" id="ARBA00022837"/>
    </source>
</evidence>
<dbReference type="RefSeq" id="WP_025330894.1">
    <property type="nucleotide sequence ID" value="NZ_CP132375.1"/>
</dbReference>
<dbReference type="InterPro" id="IPR008707">
    <property type="entry name" value="B-propeller_PilY1"/>
</dbReference>
<evidence type="ECO:0000256" key="3">
    <source>
        <dbReference type="SAM" id="MobiDB-lite"/>
    </source>
</evidence>
<gene>
    <name evidence="6" type="ORF">RAM05_08120</name>
</gene>
<keyword evidence="2" id="KW-0106">Calcium</keyword>
<organism evidence="6 7">
    <name type="scientific">Snodgrassella alvi</name>
    <dbReference type="NCBI Taxonomy" id="1196083"/>
    <lineage>
        <taxon>Bacteria</taxon>
        <taxon>Pseudomonadati</taxon>
        <taxon>Pseudomonadota</taxon>
        <taxon>Betaproteobacteria</taxon>
        <taxon>Neisseriales</taxon>
        <taxon>Neisseriaceae</taxon>
        <taxon>Snodgrassella</taxon>
    </lineage>
</organism>
<feature type="region of interest" description="Disordered" evidence="3">
    <location>
        <begin position="1082"/>
        <end position="1107"/>
    </location>
</feature>
<accession>A0ABD7Z183</accession>
<reference evidence="6 7" key="1">
    <citation type="submission" date="2023-08" db="EMBL/GenBank/DDBJ databases">
        <title>Complete genome sequences of 12 bacterial strains from the honey bee gut, resolved with long-read nanopore sequencing.</title>
        <authorList>
            <person name="Kwong W.K."/>
            <person name="Acheampong S."/>
            <person name="Polat M.F."/>
        </authorList>
    </citation>
    <scope>NUCLEOTIDE SEQUENCE [LARGE SCALE GENOMIC DNA]</scope>
    <source>
        <strain evidence="7">wkB9</strain>
    </source>
</reference>